<evidence type="ECO:0000313" key="2">
    <source>
        <dbReference type="EMBL" id="ODS32550.1"/>
    </source>
</evidence>
<feature type="domain" description="Lcl C-terminal" evidence="1">
    <location>
        <begin position="83"/>
        <end position="202"/>
    </location>
</feature>
<evidence type="ECO:0000313" key="3">
    <source>
        <dbReference type="Proteomes" id="UP000094056"/>
    </source>
</evidence>
<dbReference type="EMBL" id="MAYW01000057">
    <property type="protein sequence ID" value="ODS32550.1"/>
    <property type="molecule type" value="Genomic_DNA"/>
</dbReference>
<name>A0A1E3XAC3_9BACT</name>
<proteinExistence type="predicted"/>
<gene>
    <name evidence="2" type="ORF">SCARUB_02301</name>
</gene>
<dbReference type="AlphaFoldDB" id="A0A1E3XAC3"/>
<dbReference type="InterPro" id="IPR011460">
    <property type="entry name" value="Lcl_C"/>
</dbReference>
<organism evidence="2 3">
    <name type="scientific">Candidatus Scalindua rubra</name>
    <dbReference type="NCBI Taxonomy" id="1872076"/>
    <lineage>
        <taxon>Bacteria</taxon>
        <taxon>Pseudomonadati</taxon>
        <taxon>Planctomycetota</taxon>
        <taxon>Candidatus Brocadiia</taxon>
        <taxon>Candidatus Brocadiales</taxon>
        <taxon>Candidatus Scalinduaceae</taxon>
        <taxon>Candidatus Scalindua</taxon>
    </lineage>
</organism>
<sequence length="205" mass="23853">MRKYLIKHILIISLIFISTPIVQSIEAEEKPHVNLRPYYKGLSVSEVQEMPNVAIRKKEKRGFYGHSTINHGYYSKTINGDKVVIDHATGLMWCQSGSDKYMSWKKAKNWVKELNRKSYAGYNDWRLPTLEEAASLLESDKKNHNLYIDPVFDKTQWSIWTGDSHIEKDALSLDGAWRVSFNDSIVYWSSDIYGIFYVRPVRLGK</sequence>
<protein>
    <recommendedName>
        <fullName evidence="1">Lcl C-terminal domain-containing protein</fullName>
    </recommendedName>
</protein>
<evidence type="ECO:0000259" key="1">
    <source>
        <dbReference type="Pfam" id="PF07603"/>
    </source>
</evidence>
<comment type="caution">
    <text evidence="2">The sequence shown here is derived from an EMBL/GenBank/DDBJ whole genome shotgun (WGS) entry which is preliminary data.</text>
</comment>
<accession>A0A1E3XAC3</accession>
<reference evidence="2 3" key="1">
    <citation type="submission" date="2016-07" db="EMBL/GenBank/DDBJ databases">
        <title>Draft genome of Scalindua rubra, obtained from a brine-seawater interface in the Red Sea, sheds light on salt adaptation in anammox bacteria.</title>
        <authorList>
            <person name="Speth D.R."/>
            <person name="Lagkouvardos I."/>
            <person name="Wang Y."/>
            <person name="Qian P.-Y."/>
            <person name="Dutilh B.E."/>
            <person name="Jetten M.S."/>
        </authorList>
    </citation>
    <scope>NUCLEOTIDE SEQUENCE [LARGE SCALE GENOMIC DNA]</scope>
    <source>
        <strain evidence="2">BSI-1</strain>
    </source>
</reference>
<dbReference type="Pfam" id="PF07603">
    <property type="entry name" value="Lcl_C"/>
    <property type="match status" value="1"/>
</dbReference>
<dbReference type="Proteomes" id="UP000094056">
    <property type="component" value="Unassembled WGS sequence"/>
</dbReference>